<organism evidence="1 2">
    <name type="scientific">Gilvimarinus xylanilyticus</name>
    <dbReference type="NCBI Taxonomy" id="2944139"/>
    <lineage>
        <taxon>Bacteria</taxon>
        <taxon>Pseudomonadati</taxon>
        <taxon>Pseudomonadota</taxon>
        <taxon>Gammaproteobacteria</taxon>
        <taxon>Cellvibrionales</taxon>
        <taxon>Cellvibrionaceae</taxon>
        <taxon>Gilvimarinus</taxon>
    </lineage>
</organism>
<reference evidence="1" key="2">
    <citation type="submission" date="2023-01" db="EMBL/GenBank/DDBJ databases">
        <title>Gilvimarinus xylanilyticus HB14 isolated from Caulerpa lentillifera aquaculture base in Hainan, China.</title>
        <authorList>
            <person name="Zhang Y.-J."/>
        </authorList>
    </citation>
    <scope>NUCLEOTIDE SEQUENCE</scope>
    <source>
        <strain evidence="1">HB14</strain>
    </source>
</reference>
<reference evidence="1" key="1">
    <citation type="submission" date="2022-05" db="EMBL/GenBank/DDBJ databases">
        <authorList>
            <person name="Sun H.-N."/>
        </authorList>
    </citation>
    <scope>NUCLEOTIDE SEQUENCE</scope>
    <source>
        <strain evidence="1">HB14</strain>
    </source>
</reference>
<keyword evidence="2" id="KW-1185">Reference proteome</keyword>
<evidence type="ECO:0000313" key="2">
    <source>
        <dbReference type="Proteomes" id="UP001139319"/>
    </source>
</evidence>
<dbReference type="RefSeq" id="WP_253968597.1">
    <property type="nucleotide sequence ID" value="NZ_JAMFTH010000004.1"/>
</dbReference>
<gene>
    <name evidence="1" type="ORF">M6D89_13455</name>
</gene>
<protein>
    <submittedName>
        <fullName evidence="1">Uncharacterized protein</fullName>
    </submittedName>
</protein>
<comment type="caution">
    <text evidence="1">The sequence shown here is derived from an EMBL/GenBank/DDBJ whole genome shotgun (WGS) entry which is preliminary data.</text>
</comment>
<name>A0A9X2I5I6_9GAMM</name>
<sequence>MNERQRHQYLSAMGIDSFIPRVLLPHAPAPTLCDLPVVSETPAPPLSAPVQNNPMAPPAPSQVGNMLGDMGIATDKKPVRKEPLNLYLPQPKKGVTPVHLHLWRPSNKLLIIDEHTPGAALPTDRLLASILRACRQHNIPLGEPERMRCPLNEQLAKMYSQDDLREELQAWLSEELAKQQEPELWLMGPEAAQWFVSPENVPEAFSQTQLNLTGTQRQPAIVLPSLSKLLQEPQLKQKIWPTLNGV</sequence>
<dbReference type="Proteomes" id="UP001139319">
    <property type="component" value="Unassembled WGS sequence"/>
</dbReference>
<evidence type="ECO:0000313" key="1">
    <source>
        <dbReference type="EMBL" id="MCP8900306.1"/>
    </source>
</evidence>
<dbReference type="EMBL" id="JAMFTH010000004">
    <property type="protein sequence ID" value="MCP8900306.1"/>
    <property type="molecule type" value="Genomic_DNA"/>
</dbReference>
<proteinExistence type="predicted"/>
<accession>A0A9X2I5I6</accession>
<dbReference type="AlphaFoldDB" id="A0A9X2I5I6"/>